<dbReference type="EMBL" id="VUJV01000001">
    <property type="protein sequence ID" value="KAA1421915.1"/>
    <property type="molecule type" value="Genomic_DNA"/>
</dbReference>
<feature type="transmembrane region" description="Helical" evidence="1">
    <location>
        <begin position="176"/>
        <end position="197"/>
    </location>
</feature>
<gene>
    <name evidence="2" type="ORF">F0U44_06515</name>
</gene>
<feature type="transmembrane region" description="Helical" evidence="1">
    <location>
        <begin position="15"/>
        <end position="33"/>
    </location>
</feature>
<evidence type="ECO:0000256" key="1">
    <source>
        <dbReference type="SAM" id="Phobius"/>
    </source>
</evidence>
<keyword evidence="1" id="KW-0812">Transmembrane</keyword>
<reference evidence="2 3" key="1">
    <citation type="submission" date="2019-09" db="EMBL/GenBank/DDBJ databases">
        <title>Nocardioides panacisoli sp. nov., isolated from the soil of a ginseng field.</title>
        <authorList>
            <person name="Cho C."/>
        </authorList>
    </citation>
    <scope>NUCLEOTIDE SEQUENCE [LARGE SCALE GENOMIC DNA]</scope>
    <source>
        <strain evidence="2 3">BN130099</strain>
    </source>
</reference>
<keyword evidence="3" id="KW-1185">Reference proteome</keyword>
<dbReference type="RefSeq" id="WP_149727376.1">
    <property type="nucleotide sequence ID" value="NZ_VUJV01000001.1"/>
</dbReference>
<keyword evidence="1" id="KW-0472">Membrane</keyword>
<comment type="caution">
    <text evidence="2">The sequence shown here is derived from an EMBL/GenBank/DDBJ whole genome shotgun (WGS) entry which is preliminary data.</text>
</comment>
<organism evidence="2 3">
    <name type="scientific">Nocardioides humilatus</name>
    <dbReference type="NCBI Taxonomy" id="2607660"/>
    <lineage>
        <taxon>Bacteria</taxon>
        <taxon>Bacillati</taxon>
        <taxon>Actinomycetota</taxon>
        <taxon>Actinomycetes</taxon>
        <taxon>Propionibacteriales</taxon>
        <taxon>Nocardioidaceae</taxon>
        <taxon>Nocardioides</taxon>
    </lineage>
</organism>
<proteinExistence type="predicted"/>
<reference evidence="2 3" key="2">
    <citation type="submission" date="2019-09" db="EMBL/GenBank/DDBJ databases">
        <authorList>
            <person name="Jin C."/>
        </authorList>
    </citation>
    <scope>NUCLEOTIDE SEQUENCE [LARGE SCALE GENOMIC DNA]</scope>
    <source>
        <strain evidence="2 3">BN130099</strain>
    </source>
</reference>
<accession>A0A5B1LMA6</accession>
<feature type="transmembrane region" description="Helical" evidence="1">
    <location>
        <begin position="117"/>
        <end position="138"/>
    </location>
</feature>
<sequence length="246" mass="27056">MYDVGSTLTAVDDNVALFLALGALALLCNWYYFYECARLARRDRCAPMALWATTAFIGHDGSYLLNFDDWFSKYDHWFPQLFWVGLIVTFSFELVFFAQTVLFGRAEIAPGLTQPQWVAYCFGALATGITFWAVVRSYLDDSLYLMTFLVTFGMCAPATIAFMVRRGSRRGVGTGLLVSYLGIGVFYIALTTFVIGGAFAEPLWLLGCAVCVALAVFMLVLYRSLPEWEAADEGATTGALAGAGVP</sequence>
<evidence type="ECO:0000313" key="3">
    <source>
        <dbReference type="Proteomes" id="UP000325003"/>
    </source>
</evidence>
<evidence type="ECO:0000313" key="2">
    <source>
        <dbReference type="EMBL" id="KAA1421915.1"/>
    </source>
</evidence>
<feature type="transmembrane region" description="Helical" evidence="1">
    <location>
        <begin position="203"/>
        <end position="222"/>
    </location>
</feature>
<dbReference type="Proteomes" id="UP000325003">
    <property type="component" value="Unassembled WGS sequence"/>
</dbReference>
<feature type="transmembrane region" description="Helical" evidence="1">
    <location>
        <begin position="77"/>
        <end position="97"/>
    </location>
</feature>
<name>A0A5B1LMA6_9ACTN</name>
<keyword evidence="1" id="KW-1133">Transmembrane helix</keyword>
<feature type="transmembrane region" description="Helical" evidence="1">
    <location>
        <begin position="144"/>
        <end position="164"/>
    </location>
</feature>
<dbReference type="AlphaFoldDB" id="A0A5B1LMA6"/>
<protein>
    <submittedName>
        <fullName evidence="2">Uncharacterized protein</fullName>
    </submittedName>
</protein>